<dbReference type="InterPro" id="IPR015813">
    <property type="entry name" value="Pyrv/PenolPyrv_kinase-like_dom"/>
</dbReference>
<evidence type="ECO:0000313" key="8">
    <source>
        <dbReference type="Proteomes" id="UP000601171"/>
    </source>
</evidence>
<keyword evidence="2 5" id="KW-0479">Metal-binding</keyword>
<dbReference type="GO" id="GO:0000287">
    <property type="term" value="F:magnesium ion binding"/>
    <property type="evidence" value="ECO:0007669"/>
    <property type="project" value="TreeGrafter"/>
</dbReference>
<feature type="domain" description="HpcH/HpaI aldolase/citrate lyase" evidence="6">
    <location>
        <begin position="4"/>
        <end position="214"/>
    </location>
</feature>
<dbReference type="PANTHER" id="PTHR32308">
    <property type="entry name" value="LYASE BETA SUBUNIT, PUTATIVE (AFU_ORTHOLOGUE AFUA_4G13030)-RELATED"/>
    <property type="match status" value="1"/>
</dbReference>
<keyword evidence="7" id="KW-0456">Lyase</keyword>
<evidence type="ECO:0000259" key="6">
    <source>
        <dbReference type="Pfam" id="PF03328"/>
    </source>
</evidence>
<protein>
    <submittedName>
        <fullName evidence="7">CoA ester lyase</fullName>
    </submittedName>
</protein>
<comment type="caution">
    <text evidence="7">The sequence shown here is derived from an EMBL/GenBank/DDBJ whole genome shotgun (WGS) entry which is preliminary data.</text>
</comment>
<feature type="binding site" evidence="5">
    <location>
        <position position="119"/>
    </location>
    <ligand>
        <name>Mg(2+)</name>
        <dbReference type="ChEBI" id="CHEBI:18420"/>
    </ligand>
</feature>
<dbReference type="Proteomes" id="UP000601171">
    <property type="component" value="Unassembled WGS sequence"/>
</dbReference>
<dbReference type="InterPro" id="IPR040442">
    <property type="entry name" value="Pyrv_kinase-like_dom_sf"/>
</dbReference>
<accession>A0A926IFH9</accession>
<dbReference type="GO" id="GO:0006107">
    <property type="term" value="P:oxaloacetate metabolic process"/>
    <property type="evidence" value="ECO:0007669"/>
    <property type="project" value="TreeGrafter"/>
</dbReference>
<dbReference type="PIRSF" id="PIRSF015582">
    <property type="entry name" value="Cit_lyase_B"/>
    <property type="match status" value="1"/>
</dbReference>
<dbReference type="InterPro" id="IPR011206">
    <property type="entry name" value="Citrate_lyase_beta/mcl1/mcl2"/>
</dbReference>
<dbReference type="EMBL" id="JACRTG010000021">
    <property type="protein sequence ID" value="MBC8588522.1"/>
    <property type="molecule type" value="Genomic_DNA"/>
</dbReference>
<dbReference type="AlphaFoldDB" id="A0A926IFH9"/>
<feature type="binding site" evidence="5">
    <location>
        <position position="146"/>
    </location>
    <ligand>
        <name>Mg(2+)</name>
        <dbReference type="ChEBI" id="CHEBI:18420"/>
    </ligand>
</feature>
<sequence>MSYRTLLFIPGNNPGMLLNSDILGADAYIIDLEDAVAINEKDSARILVKEYINTFDRNADVFIRINPLDSPYFYEDLDVVKDLNVKGIVLPKASIESMEALDIYLDENNIDFKIIGLIETAMGLELSLEILSKSKKVIGVLLGAEDLTLDLGAKRTKKSDEIRYARSRIIAVSKALQIEAIDTPWTDTDDYEGLKIDTLNAKDLGMTGKALISPRHVDIVNEIFSPSKEELEYAVRVMEAVKSAREKGLGAFSLDGKMVDLPIIKRAVNLLKMGGVYKEECDGLLK</sequence>
<gene>
    <name evidence="7" type="ORF">H8707_09735</name>
</gene>
<dbReference type="Pfam" id="PF03328">
    <property type="entry name" value="HpcH_HpaI"/>
    <property type="match status" value="1"/>
</dbReference>
<dbReference type="GO" id="GO:0016829">
    <property type="term" value="F:lyase activity"/>
    <property type="evidence" value="ECO:0007669"/>
    <property type="project" value="UniProtKB-KW"/>
</dbReference>
<dbReference type="SUPFAM" id="SSF51621">
    <property type="entry name" value="Phosphoenolpyruvate/pyruvate domain"/>
    <property type="match status" value="1"/>
</dbReference>
<keyword evidence="3 5" id="KW-0460">Magnesium</keyword>
<proteinExistence type="predicted"/>
<evidence type="ECO:0000256" key="5">
    <source>
        <dbReference type="PIRSR" id="PIRSR015582-2"/>
    </source>
</evidence>
<reference evidence="7" key="1">
    <citation type="submission" date="2020-08" db="EMBL/GenBank/DDBJ databases">
        <title>Genome public.</title>
        <authorList>
            <person name="Liu C."/>
            <person name="Sun Q."/>
        </authorList>
    </citation>
    <scope>NUCLEOTIDE SEQUENCE</scope>
    <source>
        <strain evidence="7">BX21</strain>
    </source>
</reference>
<dbReference type="InterPro" id="IPR005000">
    <property type="entry name" value="Aldolase/citrate-lyase_domain"/>
</dbReference>
<dbReference type="PANTHER" id="PTHR32308:SF0">
    <property type="entry name" value="HPCH_HPAI ALDOLASE_CITRATE LYASE DOMAIN-CONTAINING PROTEIN"/>
    <property type="match status" value="1"/>
</dbReference>
<dbReference type="RefSeq" id="WP_262429979.1">
    <property type="nucleotide sequence ID" value="NZ_JACRTG010000021.1"/>
</dbReference>
<organism evidence="7 8">
    <name type="scientific">Paratissierella segnis</name>
    <dbReference type="NCBI Taxonomy" id="2763679"/>
    <lineage>
        <taxon>Bacteria</taxon>
        <taxon>Bacillati</taxon>
        <taxon>Bacillota</taxon>
        <taxon>Tissierellia</taxon>
        <taxon>Tissierellales</taxon>
        <taxon>Tissierellaceae</taxon>
        <taxon>Paratissierella</taxon>
    </lineage>
</organism>
<dbReference type="Gene3D" id="3.20.20.60">
    <property type="entry name" value="Phosphoenolpyruvate-binding domains"/>
    <property type="match status" value="1"/>
</dbReference>
<comment type="cofactor">
    <cofactor evidence="1">
        <name>Mg(2+)</name>
        <dbReference type="ChEBI" id="CHEBI:18420"/>
    </cofactor>
</comment>
<keyword evidence="8" id="KW-1185">Reference proteome</keyword>
<evidence type="ECO:0000256" key="1">
    <source>
        <dbReference type="ARBA" id="ARBA00001946"/>
    </source>
</evidence>
<evidence type="ECO:0000256" key="4">
    <source>
        <dbReference type="PIRSR" id="PIRSR015582-1"/>
    </source>
</evidence>
<evidence type="ECO:0000256" key="2">
    <source>
        <dbReference type="ARBA" id="ARBA00022723"/>
    </source>
</evidence>
<feature type="binding site" evidence="4">
    <location>
        <position position="64"/>
    </location>
    <ligand>
        <name>substrate</name>
    </ligand>
</feature>
<name>A0A926IFH9_9FIRM</name>
<feature type="binding site" evidence="4">
    <location>
        <position position="119"/>
    </location>
    <ligand>
        <name>substrate</name>
    </ligand>
</feature>
<evidence type="ECO:0000313" key="7">
    <source>
        <dbReference type="EMBL" id="MBC8588522.1"/>
    </source>
</evidence>
<evidence type="ECO:0000256" key="3">
    <source>
        <dbReference type="ARBA" id="ARBA00022842"/>
    </source>
</evidence>